<reference evidence="1" key="2">
    <citation type="journal article" date="2022" name="New Phytol.">
        <title>Evolutionary transition to the ectomycorrhizal habit in the genomes of a hyperdiverse lineage of mushroom-forming fungi.</title>
        <authorList>
            <person name="Looney B."/>
            <person name="Miyauchi S."/>
            <person name="Morin E."/>
            <person name="Drula E."/>
            <person name="Courty P.E."/>
            <person name="Kohler A."/>
            <person name="Kuo A."/>
            <person name="LaButti K."/>
            <person name="Pangilinan J."/>
            <person name="Lipzen A."/>
            <person name="Riley R."/>
            <person name="Andreopoulos W."/>
            <person name="He G."/>
            <person name="Johnson J."/>
            <person name="Nolan M."/>
            <person name="Tritt A."/>
            <person name="Barry K.W."/>
            <person name="Grigoriev I.V."/>
            <person name="Nagy L.G."/>
            <person name="Hibbett D."/>
            <person name="Henrissat B."/>
            <person name="Matheny P.B."/>
            <person name="Labbe J."/>
            <person name="Martin F.M."/>
        </authorList>
    </citation>
    <scope>NUCLEOTIDE SEQUENCE</scope>
    <source>
        <strain evidence="1">FP105234-sp</strain>
    </source>
</reference>
<organism evidence="1 2">
    <name type="scientific">Auriscalpium vulgare</name>
    <dbReference type="NCBI Taxonomy" id="40419"/>
    <lineage>
        <taxon>Eukaryota</taxon>
        <taxon>Fungi</taxon>
        <taxon>Dikarya</taxon>
        <taxon>Basidiomycota</taxon>
        <taxon>Agaricomycotina</taxon>
        <taxon>Agaricomycetes</taxon>
        <taxon>Russulales</taxon>
        <taxon>Auriscalpiaceae</taxon>
        <taxon>Auriscalpium</taxon>
    </lineage>
</organism>
<evidence type="ECO:0000313" key="2">
    <source>
        <dbReference type="Proteomes" id="UP000814033"/>
    </source>
</evidence>
<evidence type="ECO:0000313" key="1">
    <source>
        <dbReference type="EMBL" id="KAI0043389.1"/>
    </source>
</evidence>
<accession>A0ACB8RGN8</accession>
<protein>
    <submittedName>
        <fullName evidence="1">Uncharacterized protein</fullName>
    </submittedName>
</protein>
<dbReference type="EMBL" id="MU276020">
    <property type="protein sequence ID" value="KAI0043389.1"/>
    <property type="molecule type" value="Genomic_DNA"/>
</dbReference>
<proteinExistence type="predicted"/>
<keyword evidence="2" id="KW-1185">Reference proteome</keyword>
<dbReference type="Proteomes" id="UP000814033">
    <property type="component" value="Unassembled WGS sequence"/>
</dbReference>
<comment type="caution">
    <text evidence="1">The sequence shown here is derived from an EMBL/GenBank/DDBJ whole genome shotgun (WGS) entry which is preliminary data.</text>
</comment>
<reference evidence="1" key="1">
    <citation type="submission" date="2021-02" db="EMBL/GenBank/DDBJ databases">
        <authorList>
            <consortium name="DOE Joint Genome Institute"/>
            <person name="Ahrendt S."/>
            <person name="Looney B.P."/>
            <person name="Miyauchi S."/>
            <person name="Morin E."/>
            <person name="Drula E."/>
            <person name="Courty P.E."/>
            <person name="Chicoki N."/>
            <person name="Fauchery L."/>
            <person name="Kohler A."/>
            <person name="Kuo A."/>
            <person name="Labutti K."/>
            <person name="Pangilinan J."/>
            <person name="Lipzen A."/>
            <person name="Riley R."/>
            <person name="Andreopoulos W."/>
            <person name="He G."/>
            <person name="Johnson J."/>
            <person name="Barry K.W."/>
            <person name="Grigoriev I.V."/>
            <person name="Nagy L."/>
            <person name="Hibbett D."/>
            <person name="Henrissat B."/>
            <person name="Matheny P.B."/>
            <person name="Labbe J."/>
            <person name="Martin F."/>
        </authorList>
    </citation>
    <scope>NUCLEOTIDE SEQUENCE</scope>
    <source>
        <strain evidence="1">FP105234-sp</strain>
    </source>
</reference>
<name>A0ACB8RGN8_9AGAM</name>
<gene>
    <name evidence="1" type="ORF">FA95DRAFT_1563358</name>
</gene>
<sequence>MPVATLPPECDVHYTHKPLLLHYGLGTSEKQLVAYARRHGLIAQEHRSFYLAAGLGLVPALHRLKKVANARLRIQYPEDRKHTLMISLYSNYTMDDEQYEPPHEEEVLDILRQELQIEGQPAMWFFDRRNPWY</sequence>